<evidence type="ECO:0000256" key="4">
    <source>
        <dbReference type="ARBA" id="ARBA00023157"/>
    </source>
</evidence>
<feature type="coiled-coil region" evidence="5">
    <location>
        <begin position="607"/>
        <end position="634"/>
    </location>
</feature>
<dbReference type="EMBL" id="NQVE01000161">
    <property type="protein sequence ID" value="RAL43035.1"/>
    <property type="molecule type" value="Genomic_DNA"/>
</dbReference>
<dbReference type="Gene3D" id="2.70.130.10">
    <property type="entry name" value="Mannose-6-phosphate receptor binding domain"/>
    <property type="match status" value="1"/>
</dbReference>
<dbReference type="GO" id="GO:0017177">
    <property type="term" value="C:glucosidase II complex"/>
    <property type="evidence" value="ECO:0007669"/>
    <property type="project" value="TreeGrafter"/>
</dbReference>
<evidence type="ECO:0000259" key="8">
    <source>
        <dbReference type="PROSITE" id="PS51914"/>
    </source>
</evidence>
<feature type="region of interest" description="Disordered" evidence="6">
    <location>
        <begin position="201"/>
        <end position="439"/>
    </location>
</feature>
<evidence type="ECO:0000256" key="1">
    <source>
        <dbReference type="ARBA" id="ARBA00022387"/>
    </source>
</evidence>
<evidence type="ECO:0000256" key="2">
    <source>
        <dbReference type="ARBA" id="ARBA00022729"/>
    </source>
</evidence>
<comment type="caution">
    <text evidence="9">The sequence shown here is derived from an EMBL/GenBank/DDBJ whole genome shotgun (WGS) entry which is preliminary data.</text>
</comment>
<feature type="signal peptide" evidence="7">
    <location>
        <begin position="1"/>
        <end position="24"/>
    </location>
</feature>
<feature type="compositionally biased region" description="Acidic residues" evidence="6">
    <location>
        <begin position="371"/>
        <end position="389"/>
    </location>
</feature>
<dbReference type="AlphaFoldDB" id="A0A328DB97"/>
<evidence type="ECO:0000256" key="7">
    <source>
        <dbReference type="SAM" id="SignalP"/>
    </source>
</evidence>
<dbReference type="InterPro" id="IPR044865">
    <property type="entry name" value="MRH_dom"/>
</dbReference>
<dbReference type="InterPro" id="IPR009011">
    <property type="entry name" value="Man6P_isomerase_rcpt-bd_dom_sf"/>
</dbReference>
<feature type="domain" description="MRH" evidence="8">
    <location>
        <begin position="516"/>
        <end position="611"/>
    </location>
</feature>
<evidence type="ECO:0000313" key="10">
    <source>
        <dbReference type="Proteomes" id="UP000249390"/>
    </source>
</evidence>
<feature type="compositionally biased region" description="Low complexity" evidence="6">
    <location>
        <begin position="416"/>
        <end position="426"/>
    </location>
</feature>
<reference evidence="9 10" key="1">
    <citation type="submission" date="2018-06" db="EMBL/GenBank/DDBJ databases">
        <title>The Genome of Cuscuta australis (Dodder) Provides Insight into the Evolution of Plant Parasitism.</title>
        <authorList>
            <person name="Liu H."/>
        </authorList>
    </citation>
    <scope>NUCLEOTIDE SEQUENCE [LARGE SCALE GENOMIC DNA]</scope>
    <source>
        <strain evidence="10">cv. Yunnan</strain>
        <tissue evidence="9">Vines</tissue>
    </source>
</reference>
<organism evidence="9 10">
    <name type="scientific">Cuscuta australis</name>
    <dbReference type="NCBI Taxonomy" id="267555"/>
    <lineage>
        <taxon>Eukaryota</taxon>
        <taxon>Viridiplantae</taxon>
        <taxon>Streptophyta</taxon>
        <taxon>Embryophyta</taxon>
        <taxon>Tracheophyta</taxon>
        <taxon>Spermatophyta</taxon>
        <taxon>Magnoliopsida</taxon>
        <taxon>eudicotyledons</taxon>
        <taxon>Gunneridae</taxon>
        <taxon>Pentapetalae</taxon>
        <taxon>asterids</taxon>
        <taxon>lamiids</taxon>
        <taxon>Solanales</taxon>
        <taxon>Convolvulaceae</taxon>
        <taxon>Cuscuteae</taxon>
        <taxon>Cuscuta</taxon>
        <taxon>Cuscuta subgen. Grammica</taxon>
        <taxon>Cuscuta sect. Cleistogrammica</taxon>
    </lineage>
</organism>
<keyword evidence="5" id="KW-0175">Coiled coil</keyword>
<sequence>MLLRVPLFIFLSLHCISLIDGSAASLPPVDLLGISPQDEKYYSGLSSGAAIKCKNGSKTFTGAQLNDDFCDCLDGSDEPGTSACPNGKFYCRNAGHTPLLIYSSRVNDGICDCCDGSDEYGGKVKCPNMCWEAGKEARDKLKKRIAIYQEGVTIRKSEVEKAKLAIFNEEAELVKLTQEEKILKEIVEQLKEHKEQIEKAEEKERLQKEKEEKEKKEAEEAKSKDTKTEENYHEDSVNMENGIHDEISSEKASPIENVVEDHNSKVDKTESSDIPTMDETHGDEAGRVGDDSLKHTLVEEEMLSANDDGSDPKSSSEVKDATEDTESLSKEELGRVVGSRWTGKKNEKESSEADANKDYHGDHGEEYNTYDSDDDDSEDQMDEFGGEDNSDSHLLSDDDDTKDQGDDFVGEDHDSSPPYSSPSSSSYDDDDELDLSDITSSRNPHWLEKIKRNAQRIFQTFNLFRTPVDISEAARVRKEYDDSSAKLSKVQSRISKLTKKLKHDFGPEKEFYSFHGQCFEIKKNKYTYKICPFKKATQVEGHSTSHLGNWDKFEDSYRTMIFSNGDHCWNGPQRSMKVKLRCGLKNEVTDVDEPSRCEYLAFLSTPAVCAEEKLKELEDRLKVLNRELPQAHDEL</sequence>
<evidence type="ECO:0000313" key="9">
    <source>
        <dbReference type="EMBL" id="RAL43035.1"/>
    </source>
</evidence>
<name>A0A328DB97_9ASTE</name>
<keyword evidence="3" id="KW-0256">Endoplasmic reticulum</keyword>
<evidence type="ECO:0000256" key="3">
    <source>
        <dbReference type="ARBA" id="ARBA00022824"/>
    </source>
</evidence>
<dbReference type="Pfam" id="PF13015">
    <property type="entry name" value="PRKCSH_1"/>
    <property type="match status" value="1"/>
</dbReference>
<evidence type="ECO:0000256" key="5">
    <source>
        <dbReference type="SAM" id="Coils"/>
    </source>
</evidence>
<dbReference type="InterPro" id="IPR036055">
    <property type="entry name" value="LDL_receptor-like_sf"/>
</dbReference>
<dbReference type="GO" id="GO:0006491">
    <property type="term" value="P:N-glycan processing"/>
    <property type="evidence" value="ECO:0007669"/>
    <property type="project" value="TreeGrafter"/>
</dbReference>
<dbReference type="PANTHER" id="PTHR12630:SF1">
    <property type="entry name" value="GLUCOSIDASE 2 SUBUNIT BETA"/>
    <property type="match status" value="1"/>
</dbReference>
<dbReference type="InterPro" id="IPR028146">
    <property type="entry name" value="PRKCSH_N"/>
</dbReference>
<evidence type="ECO:0000256" key="6">
    <source>
        <dbReference type="SAM" id="MobiDB-lite"/>
    </source>
</evidence>
<feature type="compositionally biased region" description="Basic and acidic residues" evidence="6">
    <location>
        <begin position="310"/>
        <end position="334"/>
    </location>
</feature>
<feature type="compositionally biased region" description="Basic and acidic residues" evidence="6">
    <location>
        <begin position="344"/>
        <end position="366"/>
    </location>
</feature>
<dbReference type="Gene3D" id="4.10.400.10">
    <property type="entry name" value="Low-density Lipoprotein Receptor"/>
    <property type="match status" value="1"/>
</dbReference>
<dbReference type="SUPFAM" id="SSF50911">
    <property type="entry name" value="Mannose 6-phosphate receptor domain"/>
    <property type="match status" value="1"/>
</dbReference>
<proteinExistence type="predicted"/>
<dbReference type="InterPro" id="IPR039794">
    <property type="entry name" value="Gtb1-like"/>
</dbReference>
<dbReference type="PROSITE" id="PS51914">
    <property type="entry name" value="MRH"/>
    <property type="match status" value="1"/>
</dbReference>
<feature type="compositionally biased region" description="Basic and acidic residues" evidence="6">
    <location>
        <begin position="259"/>
        <end position="271"/>
    </location>
</feature>
<feature type="chain" id="PRO_5016412018" description="Glucosidase 2 subunit beta" evidence="7">
    <location>
        <begin position="25"/>
        <end position="635"/>
    </location>
</feature>
<protein>
    <recommendedName>
        <fullName evidence="1">Glucosidase 2 subunit beta</fullName>
    </recommendedName>
</protein>
<gene>
    <name evidence="9" type="ORF">DM860_009817</name>
</gene>
<keyword evidence="2 7" id="KW-0732">Signal</keyword>
<feature type="compositionally biased region" description="Basic and acidic residues" evidence="6">
    <location>
        <begin position="390"/>
        <end position="415"/>
    </location>
</feature>
<dbReference type="Pfam" id="PF12999">
    <property type="entry name" value="PRKCSH-like"/>
    <property type="match status" value="1"/>
</dbReference>
<feature type="compositionally biased region" description="Basic and acidic residues" evidence="6">
    <location>
        <begin position="278"/>
        <end position="298"/>
    </location>
</feature>
<dbReference type="Proteomes" id="UP000249390">
    <property type="component" value="Unassembled WGS sequence"/>
</dbReference>
<dbReference type="PANTHER" id="PTHR12630">
    <property type="entry name" value="N-LINKED OLIGOSACCHARIDE PROCESSING"/>
    <property type="match status" value="1"/>
</dbReference>
<keyword evidence="10" id="KW-1185">Reference proteome</keyword>
<feature type="compositionally biased region" description="Basic and acidic residues" evidence="6">
    <location>
        <begin position="201"/>
        <end position="249"/>
    </location>
</feature>
<dbReference type="InterPro" id="IPR036607">
    <property type="entry name" value="PRKCSH"/>
</dbReference>
<accession>A0A328DB97</accession>
<keyword evidence="4" id="KW-1015">Disulfide bond</keyword>